<name>A0A9J6FIX4_HAELO</name>
<sequence length="79" mass="8671">MLQCTQTNAHPAKDTQTCITQHGNAPKPPTQFPIASRSPFGWKATLSSTALDDQRGLIDRARRITAANGALDHPLRDQY</sequence>
<dbReference type="VEuPathDB" id="VectorBase:HLOH_056811"/>
<gene>
    <name evidence="2" type="ORF">HPB48_006222</name>
</gene>
<feature type="region of interest" description="Disordered" evidence="1">
    <location>
        <begin position="1"/>
        <end position="27"/>
    </location>
</feature>
<accession>A0A9J6FIX4</accession>
<evidence type="ECO:0000313" key="2">
    <source>
        <dbReference type="EMBL" id="KAH9366326.1"/>
    </source>
</evidence>
<dbReference type="AlphaFoldDB" id="A0A9J6FIX4"/>
<evidence type="ECO:0000256" key="1">
    <source>
        <dbReference type="SAM" id="MobiDB-lite"/>
    </source>
</evidence>
<reference evidence="2 3" key="1">
    <citation type="journal article" date="2020" name="Cell">
        <title>Large-Scale Comparative Analyses of Tick Genomes Elucidate Their Genetic Diversity and Vector Capacities.</title>
        <authorList>
            <consortium name="Tick Genome and Microbiome Consortium (TIGMIC)"/>
            <person name="Jia N."/>
            <person name="Wang J."/>
            <person name="Shi W."/>
            <person name="Du L."/>
            <person name="Sun Y."/>
            <person name="Zhan W."/>
            <person name="Jiang J.F."/>
            <person name="Wang Q."/>
            <person name="Zhang B."/>
            <person name="Ji P."/>
            <person name="Bell-Sakyi L."/>
            <person name="Cui X.M."/>
            <person name="Yuan T.T."/>
            <person name="Jiang B.G."/>
            <person name="Yang W.F."/>
            <person name="Lam T.T."/>
            <person name="Chang Q.C."/>
            <person name="Ding S.J."/>
            <person name="Wang X.J."/>
            <person name="Zhu J.G."/>
            <person name="Ruan X.D."/>
            <person name="Zhao L."/>
            <person name="Wei J.T."/>
            <person name="Ye R.Z."/>
            <person name="Que T.C."/>
            <person name="Du C.H."/>
            <person name="Zhou Y.H."/>
            <person name="Cheng J.X."/>
            <person name="Dai P.F."/>
            <person name="Guo W.B."/>
            <person name="Han X.H."/>
            <person name="Huang E.J."/>
            <person name="Li L.F."/>
            <person name="Wei W."/>
            <person name="Gao Y.C."/>
            <person name="Liu J.Z."/>
            <person name="Shao H.Z."/>
            <person name="Wang X."/>
            <person name="Wang C.C."/>
            <person name="Yang T.C."/>
            <person name="Huo Q.B."/>
            <person name="Li W."/>
            <person name="Chen H.Y."/>
            <person name="Chen S.E."/>
            <person name="Zhou L.G."/>
            <person name="Ni X.B."/>
            <person name="Tian J.H."/>
            <person name="Sheng Y."/>
            <person name="Liu T."/>
            <person name="Pan Y.S."/>
            <person name="Xia L.Y."/>
            <person name="Li J."/>
            <person name="Zhao F."/>
            <person name="Cao W.C."/>
        </authorList>
    </citation>
    <scope>NUCLEOTIDE SEQUENCE [LARGE SCALE GENOMIC DNA]</scope>
    <source>
        <strain evidence="2">HaeL-2018</strain>
    </source>
</reference>
<proteinExistence type="predicted"/>
<dbReference type="EMBL" id="JABSTR010000004">
    <property type="protein sequence ID" value="KAH9366326.1"/>
    <property type="molecule type" value="Genomic_DNA"/>
</dbReference>
<dbReference type="Proteomes" id="UP000821853">
    <property type="component" value="Chromosome 2"/>
</dbReference>
<comment type="caution">
    <text evidence="2">The sequence shown here is derived from an EMBL/GenBank/DDBJ whole genome shotgun (WGS) entry which is preliminary data.</text>
</comment>
<keyword evidence="3" id="KW-1185">Reference proteome</keyword>
<protein>
    <submittedName>
        <fullName evidence="2">Uncharacterized protein</fullName>
    </submittedName>
</protein>
<feature type="compositionally biased region" description="Polar residues" evidence="1">
    <location>
        <begin position="1"/>
        <end position="23"/>
    </location>
</feature>
<organism evidence="2 3">
    <name type="scientific">Haemaphysalis longicornis</name>
    <name type="common">Bush tick</name>
    <dbReference type="NCBI Taxonomy" id="44386"/>
    <lineage>
        <taxon>Eukaryota</taxon>
        <taxon>Metazoa</taxon>
        <taxon>Ecdysozoa</taxon>
        <taxon>Arthropoda</taxon>
        <taxon>Chelicerata</taxon>
        <taxon>Arachnida</taxon>
        <taxon>Acari</taxon>
        <taxon>Parasitiformes</taxon>
        <taxon>Ixodida</taxon>
        <taxon>Ixodoidea</taxon>
        <taxon>Ixodidae</taxon>
        <taxon>Haemaphysalinae</taxon>
        <taxon>Haemaphysalis</taxon>
    </lineage>
</organism>
<evidence type="ECO:0000313" key="3">
    <source>
        <dbReference type="Proteomes" id="UP000821853"/>
    </source>
</evidence>